<evidence type="ECO:0000259" key="2">
    <source>
        <dbReference type="Pfam" id="PF23477"/>
    </source>
</evidence>
<comment type="caution">
    <text evidence="3">The sequence shown here is derived from an EMBL/GenBank/DDBJ whole genome shotgun (WGS) entry which is preliminary data.</text>
</comment>
<feature type="compositionally biased region" description="Basic and acidic residues" evidence="1">
    <location>
        <begin position="87"/>
        <end position="98"/>
    </location>
</feature>
<feature type="compositionally biased region" description="Basic and acidic residues" evidence="1">
    <location>
        <begin position="1"/>
        <end position="23"/>
    </location>
</feature>
<feature type="region of interest" description="Disordered" evidence="1">
    <location>
        <begin position="1"/>
        <end position="50"/>
    </location>
</feature>
<feature type="region of interest" description="Disordered" evidence="1">
    <location>
        <begin position="84"/>
        <end position="118"/>
    </location>
</feature>
<dbReference type="Pfam" id="PF23477">
    <property type="entry name" value="zf_Tbcl_2"/>
    <property type="match status" value="1"/>
</dbReference>
<dbReference type="OrthoDB" id="908at2157"/>
<dbReference type="RefSeq" id="WP_109876988.1">
    <property type="nucleotide sequence ID" value="NZ_AP026695.1"/>
</dbReference>
<evidence type="ECO:0000313" key="4">
    <source>
        <dbReference type="Proteomes" id="UP000245829"/>
    </source>
</evidence>
<dbReference type="InterPro" id="IPR026363">
    <property type="entry name" value="CxxC-x17-CxxC_dom"/>
</dbReference>
<dbReference type="EMBL" id="BGKI01000006">
    <property type="protein sequence ID" value="GBH34356.1"/>
    <property type="molecule type" value="Genomic_DNA"/>
</dbReference>
<name>A0A2S2KRS2_9ARCH</name>
<dbReference type="GeneID" id="76208509"/>
<reference evidence="3 4" key="1">
    <citation type="submission" date="2018-05" db="EMBL/GenBank/DDBJ databases">
        <title>genome sequencing of Nitrosopumilus sp. NM25.</title>
        <authorList>
            <person name="Mori K."/>
            <person name="Nakagawa T."/>
        </authorList>
    </citation>
    <scope>NUCLEOTIDE SEQUENCE [LARGE SCALE GENOMIC DNA]</scope>
    <source>
        <strain evidence="3 4">NM25</strain>
    </source>
</reference>
<protein>
    <recommendedName>
        <fullName evidence="2">CxxC-x17-CxxC domain-containing protein</fullName>
    </recommendedName>
</protein>
<feature type="compositionally biased region" description="Low complexity" evidence="1">
    <location>
        <begin position="24"/>
        <end position="34"/>
    </location>
</feature>
<organism evidence="3 4">
    <name type="scientific">Nitrosopumilus zosterae</name>
    <dbReference type="NCBI Taxonomy" id="718286"/>
    <lineage>
        <taxon>Archaea</taxon>
        <taxon>Nitrososphaerota</taxon>
        <taxon>Nitrososphaeria</taxon>
        <taxon>Nitrosopumilales</taxon>
        <taxon>Nitrosopumilaceae</taxon>
        <taxon>Nitrosopumilus</taxon>
    </lineage>
</organism>
<proteinExistence type="predicted"/>
<evidence type="ECO:0000313" key="3">
    <source>
        <dbReference type="EMBL" id="GBH34356.1"/>
    </source>
</evidence>
<feature type="compositionally biased region" description="Basic residues" evidence="1">
    <location>
        <begin position="224"/>
        <end position="234"/>
    </location>
</feature>
<feature type="compositionally biased region" description="Basic and acidic residues" evidence="1">
    <location>
        <begin position="35"/>
        <end position="47"/>
    </location>
</feature>
<gene>
    <name evidence="3" type="ORF">NZNM25_11470</name>
</gene>
<feature type="compositionally biased region" description="Basic and acidic residues" evidence="1">
    <location>
        <begin position="105"/>
        <end position="118"/>
    </location>
</feature>
<dbReference type="AlphaFoldDB" id="A0A2S2KRS2"/>
<feature type="region of interest" description="Disordered" evidence="1">
    <location>
        <begin position="214"/>
        <end position="234"/>
    </location>
</feature>
<feature type="domain" description="CxxC-x17-CxxC" evidence="2">
    <location>
        <begin position="48"/>
        <end position="82"/>
    </location>
</feature>
<keyword evidence="4" id="KW-1185">Reference proteome</keyword>
<accession>A0A2S2KRS2</accession>
<evidence type="ECO:0000256" key="1">
    <source>
        <dbReference type="SAM" id="MobiDB-lite"/>
    </source>
</evidence>
<sequence length="234" mass="26862">MELYKSKYSDKKDSRRTSKRENNPSRSFRNSSNDRSSRYSRDDKRGESTTVTCADCGTECQIPFVPRTNKPVYCSDCFRQNKPQDSNNDRYSRDDRSSRSYNHQEFTRTDSRSKKSKGDKFLKKQESFYSGGSEKFYATLKEKLFEILGGKSCSSCGFKDERALGISHIFDDSPDSLGRGGAASSWGKYISEPELAKKDLRVLCLNCNEIRQPVSKPKENSSKSKPKKSRYFPR</sequence>
<dbReference type="NCBIfam" id="TIGR04272">
    <property type="entry name" value="cxxc_cxxc_Mbark"/>
    <property type="match status" value="1"/>
</dbReference>
<dbReference type="Proteomes" id="UP000245829">
    <property type="component" value="Unassembled WGS sequence"/>
</dbReference>